<dbReference type="SUPFAM" id="SSF52172">
    <property type="entry name" value="CheY-like"/>
    <property type="match status" value="1"/>
</dbReference>
<keyword evidence="3" id="KW-0010">Activator</keyword>
<feature type="domain" description="Response regulatory" evidence="6">
    <location>
        <begin position="2"/>
        <end position="124"/>
    </location>
</feature>
<dbReference type="PANTHER" id="PTHR37299:SF3">
    <property type="entry name" value="STAGE 0 SPORULATION PROTEIN A HOMOLOG"/>
    <property type="match status" value="1"/>
</dbReference>
<proteinExistence type="predicted"/>
<reference evidence="8 9" key="1">
    <citation type="submission" date="2019-10" db="EMBL/GenBank/DDBJ databases">
        <title>Gracilibacillus salitolerans sp. nov., a moderate halophile isolated from a saline soil in northwest China.</title>
        <authorList>
            <person name="Gan L."/>
        </authorList>
    </citation>
    <scope>NUCLEOTIDE SEQUENCE [LARGE SCALE GENOMIC DNA]</scope>
    <source>
        <strain evidence="8 9">TP2-8</strain>
    </source>
</reference>
<dbReference type="Gene3D" id="2.40.50.1020">
    <property type="entry name" value="LytTr DNA-binding domain"/>
    <property type="match status" value="1"/>
</dbReference>
<evidence type="ECO:0000256" key="2">
    <source>
        <dbReference type="ARBA" id="ARBA00023012"/>
    </source>
</evidence>
<evidence type="ECO:0000313" key="8">
    <source>
        <dbReference type="EMBL" id="MRI65885.1"/>
    </source>
</evidence>
<feature type="domain" description="HTH LytTR-type" evidence="7">
    <location>
        <begin position="144"/>
        <end position="245"/>
    </location>
</feature>
<dbReference type="AlphaFoldDB" id="A0A6N7QYC8"/>
<dbReference type="Gene3D" id="3.40.50.2300">
    <property type="match status" value="1"/>
</dbReference>
<feature type="modified residue" description="4-aspartylphosphate" evidence="5">
    <location>
        <position position="58"/>
    </location>
</feature>
<dbReference type="EMBL" id="WJEE01000009">
    <property type="protein sequence ID" value="MRI65885.1"/>
    <property type="molecule type" value="Genomic_DNA"/>
</dbReference>
<sequence length="254" mass="29552">MKVIICENETEQRALLESIISDYALAFEPSIKLVLSAATPEEVLAYQQAQRADCYFLDIELASTLNGMDVARKIREQDPFATIIFISMHADRLKLTFKYKLAALDFIVKDDDHAQIAEQVIDALEVAFTKYQQQSTSQEEASSLIIRIGEQIKYVNYADIYYFETSPHVHKIGLHEKNGYYEFYAKLKDLEDLHPFFYRCHKSYVINLQHIKVIDKKKRKLIMTNDQECYLSFRKVKELQAKLNQQHPNISIIG</sequence>
<keyword evidence="1" id="KW-0963">Cytoplasm</keyword>
<dbReference type="Proteomes" id="UP000435187">
    <property type="component" value="Unassembled WGS sequence"/>
</dbReference>
<dbReference type="GO" id="GO:0000156">
    <property type="term" value="F:phosphorelay response regulator activity"/>
    <property type="evidence" value="ECO:0007669"/>
    <property type="project" value="InterPro"/>
</dbReference>
<comment type="function">
    <text evidence="4">Required for high-level post-exponential phase expression of a series of secreted proteins.</text>
</comment>
<dbReference type="InterPro" id="IPR007492">
    <property type="entry name" value="LytTR_DNA-bd_dom"/>
</dbReference>
<name>A0A6N7QYC8_9BACI</name>
<keyword evidence="5" id="KW-0597">Phosphoprotein</keyword>
<evidence type="ECO:0000259" key="7">
    <source>
        <dbReference type="PROSITE" id="PS50930"/>
    </source>
</evidence>
<dbReference type="PANTHER" id="PTHR37299">
    <property type="entry name" value="TRANSCRIPTIONAL REGULATOR-RELATED"/>
    <property type="match status" value="1"/>
</dbReference>
<dbReference type="InterPro" id="IPR001789">
    <property type="entry name" value="Sig_transdc_resp-reg_receiver"/>
</dbReference>
<evidence type="ECO:0000259" key="6">
    <source>
        <dbReference type="PROSITE" id="PS50110"/>
    </source>
</evidence>
<dbReference type="Pfam" id="PF04397">
    <property type="entry name" value="LytTR"/>
    <property type="match status" value="1"/>
</dbReference>
<keyword evidence="2" id="KW-0902">Two-component regulatory system</keyword>
<accession>A0A6N7QYC8</accession>
<dbReference type="RefSeq" id="WP_153834660.1">
    <property type="nucleotide sequence ID" value="NZ_JBHUMW010000018.1"/>
</dbReference>
<comment type="caution">
    <text evidence="8">The sequence shown here is derived from an EMBL/GenBank/DDBJ whole genome shotgun (WGS) entry which is preliminary data.</text>
</comment>
<evidence type="ECO:0000256" key="3">
    <source>
        <dbReference type="ARBA" id="ARBA00023159"/>
    </source>
</evidence>
<keyword evidence="9" id="KW-1185">Reference proteome</keyword>
<dbReference type="Pfam" id="PF00072">
    <property type="entry name" value="Response_reg"/>
    <property type="match status" value="1"/>
</dbReference>
<evidence type="ECO:0000256" key="4">
    <source>
        <dbReference type="ARBA" id="ARBA00037164"/>
    </source>
</evidence>
<evidence type="ECO:0000256" key="1">
    <source>
        <dbReference type="ARBA" id="ARBA00022490"/>
    </source>
</evidence>
<evidence type="ECO:0000313" key="9">
    <source>
        <dbReference type="Proteomes" id="UP000435187"/>
    </source>
</evidence>
<dbReference type="InterPro" id="IPR011006">
    <property type="entry name" value="CheY-like_superfamily"/>
</dbReference>
<dbReference type="GO" id="GO:0003677">
    <property type="term" value="F:DNA binding"/>
    <property type="evidence" value="ECO:0007669"/>
    <property type="project" value="InterPro"/>
</dbReference>
<dbReference type="PROSITE" id="PS50110">
    <property type="entry name" value="RESPONSE_REGULATORY"/>
    <property type="match status" value="1"/>
</dbReference>
<dbReference type="SMART" id="SM00850">
    <property type="entry name" value="LytTR"/>
    <property type="match status" value="1"/>
</dbReference>
<dbReference type="SMART" id="SM00448">
    <property type="entry name" value="REC"/>
    <property type="match status" value="1"/>
</dbReference>
<organism evidence="8 9">
    <name type="scientific">Gracilibacillus thailandensis</name>
    <dbReference type="NCBI Taxonomy" id="563735"/>
    <lineage>
        <taxon>Bacteria</taxon>
        <taxon>Bacillati</taxon>
        <taxon>Bacillota</taxon>
        <taxon>Bacilli</taxon>
        <taxon>Bacillales</taxon>
        <taxon>Bacillaceae</taxon>
        <taxon>Gracilibacillus</taxon>
    </lineage>
</organism>
<dbReference type="PROSITE" id="PS50930">
    <property type="entry name" value="HTH_LYTTR"/>
    <property type="match status" value="1"/>
</dbReference>
<protein>
    <submittedName>
        <fullName evidence="8">Response regulator</fullName>
    </submittedName>
</protein>
<evidence type="ECO:0000256" key="5">
    <source>
        <dbReference type="PROSITE-ProRule" id="PRU00169"/>
    </source>
</evidence>
<gene>
    <name evidence="8" type="ORF">GH885_05935</name>
</gene>
<dbReference type="InterPro" id="IPR046947">
    <property type="entry name" value="LytR-like"/>
</dbReference>